<accession>A0A4W5QWB5</accession>
<evidence type="ECO:0000313" key="2">
    <source>
        <dbReference type="Proteomes" id="UP000314982"/>
    </source>
</evidence>
<dbReference type="Pfam" id="PF03133">
    <property type="entry name" value="TTL"/>
    <property type="match status" value="1"/>
</dbReference>
<dbReference type="InterPro" id="IPR027749">
    <property type="entry name" value="TTLL12"/>
</dbReference>
<reference evidence="2" key="1">
    <citation type="submission" date="2018-06" db="EMBL/GenBank/DDBJ databases">
        <title>Genome assembly of Danube salmon.</title>
        <authorList>
            <person name="Macqueen D.J."/>
            <person name="Gundappa M.K."/>
        </authorList>
    </citation>
    <scope>NUCLEOTIDE SEQUENCE [LARGE SCALE GENOMIC DNA]</scope>
</reference>
<dbReference type="GeneTree" id="ENSGT00940000175378"/>
<name>A0A4W5QWB5_9TELE</name>
<protein>
    <submittedName>
        <fullName evidence="1">Uncharacterized protein</fullName>
    </submittedName>
</protein>
<reference evidence="1" key="3">
    <citation type="submission" date="2025-09" db="UniProtKB">
        <authorList>
            <consortium name="Ensembl"/>
        </authorList>
    </citation>
    <scope>IDENTIFICATION</scope>
</reference>
<dbReference type="STRING" id="62062.ENSHHUP00000078033"/>
<sequence length="67" mass="7865">MFALQLLRPWSKHLHPLGERLMKLQILEVNFSPDCAQACLYHPGFYEHMFQTLFLNECDQCPVTQVS</sequence>
<organism evidence="1 2">
    <name type="scientific">Hucho hucho</name>
    <name type="common">huchen</name>
    <dbReference type="NCBI Taxonomy" id="62062"/>
    <lineage>
        <taxon>Eukaryota</taxon>
        <taxon>Metazoa</taxon>
        <taxon>Chordata</taxon>
        <taxon>Craniata</taxon>
        <taxon>Vertebrata</taxon>
        <taxon>Euteleostomi</taxon>
        <taxon>Actinopterygii</taxon>
        <taxon>Neopterygii</taxon>
        <taxon>Teleostei</taxon>
        <taxon>Protacanthopterygii</taxon>
        <taxon>Salmoniformes</taxon>
        <taxon>Salmonidae</taxon>
        <taxon>Salmoninae</taxon>
        <taxon>Hucho</taxon>
    </lineage>
</organism>
<dbReference type="PANTHER" id="PTHR46088">
    <property type="entry name" value="TUBULIN--TYROSINE LIGASE-LIKE PROTEIN 12"/>
    <property type="match status" value="1"/>
</dbReference>
<evidence type="ECO:0000313" key="1">
    <source>
        <dbReference type="Ensembl" id="ENSHHUP00000078033.1"/>
    </source>
</evidence>
<reference evidence="1" key="2">
    <citation type="submission" date="2025-08" db="UniProtKB">
        <authorList>
            <consortium name="Ensembl"/>
        </authorList>
    </citation>
    <scope>IDENTIFICATION</scope>
</reference>
<dbReference type="AlphaFoldDB" id="A0A4W5QWB5"/>
<dbReference type="InterPro" id="IPR004344">
    <property type="entry name" value="TTL/TTLL_fam"/>
</dbReference>
<dbReference type="Ensembl" id="ENSHHUT00000080558.1">
    <property type="protein sequence ID" value="ENSHHUP00000078033.1"/>
    <property type="gene ID" value="ENSHHUG00000045555.1"/>
</dbReference>
<dbReference type="Proteomes" id="UP000314982">
    <property type="component" value="Unassembled WGS sequence"/>
</dbReference>
<proteinExistence type="predicted"/>
<dbReference type="GO" id="GO:0005737">
    <property type="term" value="C:cytoplasm"/>
    <property type="evidence" value="ECO:0007669"/>
    <property type="project" value="TreeGrafter"/>
</dbReference>
<keyword evidence="2" id="KW-1185">Reference proteome</keyword>
<dbReference type="PANTHER" id="PTHR46088:SF1">
    <property type="entry name" value="TUBULIN--TYROSINE LIGASE-LIKE PROTEIN 12"/>
    <property type="match status" value="1"/>
</dbReference>